<evidence type="ECO:0000256" key="2">
    <source>
        <dbReference type="ARBA" id="ARBA00022695"/>
    </source>
</evidence>
<proteinExistence type="predicted"/>
<keyword evidence="2 4" id="KW-0548">Nucleotidyltransferase</keyword>
<protein>
    <submittedName>
        <fullName evidence="4">3-deoxy-manno-octulosonate cytidylyltransferase</fullName>
        <ecNumber evidence="4">2.7.7.38</ecNumber>
    </submittedName>
</protein>
<organism evidence="4 5">
    <name type="scientific">Stappia taiwanensis</name>
    <dbReference type="NCBI Taxonomy" id="992267"/>
    <lineage>
        <taxon>Bacteria</taxon>
        <taxon>Pseudomonadati</taxon>
        <taxon>Pseudomonadota</taxon>
        <taxon>Alphaproteobacteria</taxon>
        <taxon>Hyphomicrobiales</taxon>
        <taxon>Stappiaceae</taxon>
        <taxon>Stappia</taxon>
    </lineage>
</organism>
<name>A0A838XRE5_9HYPH</name>
<dbReference type="GO" id="GO:0008690">
    <property type="term" value="F:3-deoxy-manno-octulosonate cytidylyltransferase activity"/>
    <property type="evidence" value="ECO:0007669"/>
    <property type="project" value="UniProtKB-EC"/>
</dbReference>
<dbReference type="InterPro" id="IPR029044">
    <property type="entry name" value="Nucleotide-diphossugar_trans"/>
</dbReference>
<dbReference type="Proteomes" id="UP000559404">
    <property type="component" value="Unassembled WGS sequence"/>
</dbReference>
<dbReference type="Pfam" id="PF02348">
    <property type="entry name" value="CTP_transf_3"/>
    <property type="match status" value="1"/>
</dbReference>
<dbReference type="GO" id="GO:0005829">
    <property type="term" value="C:cytosol"/>
    <property type="evidence" value="ECO:0007669"/>
    <property type="project" value="TreeGrafter"/>
</dbReference>
<keyword evidence="3" id="KW-0448">Lipopolysaccharide biosynthesis</keyword>
<dbReference type="PANTHER" id="PTHR42866">
    <property type="entry name" value="3-DEOXY-MANNO-OCTULOSONATE CYTIDYLYLTRANSFERASE"/>
    <property type="match status" value="1"/>
</dbReference>
<gene>
    <name evidence="4" type="ORF">H1W37_15295</name>
</gene>
<dbReference type="EC" id="2.7.7.38" evidence="4"/>
<evidence type="ECO:0000256" key="1">
    <source>
        <dbReference type="ARBA" id="ARBA00022679"/>
    </source>
</evidence>
<accession>A0A838XRE5</accession>
<keyword evidence="5" id="KW-1185">Reference proteome</keyword>
<comment type="caution">
    <text evidence="4">The sequence shown here is derived from an EMBL/GenBank/DDBJ whole genome shotgun (WGS) entry which is preliminary data.</text>
</comment>
<dbReference type="GO" id="GO:0009103">
    <property type="term" value="P:lipopolysaccharide biosynthetic process"/>
    <property type="evidence" value="ECO:0007669"/>
    <property type="project" value="UniProtKB-KW"/>
</dbReference>
<dbReference type="InterPro" id="IPR004528">
    <property type="entry name" value="KdsB"/>
</dbReference>
<dbReference type="NCBIfam" id="NF003952">
    <property type="entry name" value="PRK05450.1-5"/>
    <property type="match status" value="1"/>
</dbReference>
<keyword evidence="1 4" id="KW-0808">Transferase</keyword>
<dbReference type="SUPFAM" id="SSF53448">
    <property type="entry name" value="Nucleotide-diphospho-sugar transferases"/>
    <property type="match status" value="1"/>
</dbReference>
<dbReference type="RefSeq" id="WP_181761225.1">
    <property type="nucleotide sequence ID" value="NZ_BMCR01000007.1"/>
</dbReference>
<reference evidence="4 5" key="2">
    <citation type="submission" date="2020-08" db="EMBL/GenBank/DDBJ databases">
        <title>Stappia taiwanensis sp. nov., isolated from a coastal thermal spring.</title>
        <authorList>
            <person name="Kampfer P."/>
        </authorList>
    </citation>
    <scope>NUCLEOTIDE SEQUENCE [LARGE SCALE GENOMIC DNA]</scope>
    <source>
        <strain evidence="4 5">DSM 23284</strain>
    </source>
</reference>
<sequence>MSGALVVIPARMASTRLPDKPLLDIAGQPMIVHVLEQARAADIGPVVVACDDTRIKAAVEAAGGEAVLTDPDLASGSDRVRVAANAVDPDGRFPVVLNLQGDVPLIDPAAIRAAFAPLSDPAVDIGTIATEIRDPALRDDPGAVKTVGTPTGAKRLRALYFTRATAPTGPGPLYQHIGLYAFRRAALEAFVALPPSPLEIRERLEQLRALEAGMRIDVSLIDSVPMDVNTPEDIEAVRAVLTRRGAASRTASALPHS</sequence>
<evidence type="ECO:0000313" key="4">
    <source>
        <dbReference type="EMBL" id="MBA4613025.1"/>
    </source>
</evidence>
<dbReference type="NCBIfam" id="NF003948">
    <property type="entry name" value="PRK05450.1-1"/>
    <property type="match status" value="1"/>
</dbReference>
<dbReference type="InterPro" id="IPR003329">
    <property type="entry name" value="Cytidylyl_trans"/>
</dbReference>
<evidence type="ECO:0000256" key="3">
    <source>
        <dbReference type="ARBA" id="ARBA00022985"/>
    </source>
</evidence>
<dbReference type="PANTHER" id="PTHR42866:SF2">
    <property type="entry name" value="3-DEOXY-MANNO-OCTULOSONATE CYTIDYLYLTRANSFERASE, MITOCHONDRIAL"/>
    <property type="match status" value="1"/>
</dbReference>
<dbReference type="CDD" id="cd02517">
    <property type="entry name" value="CMP-KDO-Synthetase"/>
    <property type="match status" value="1"/>
</dbReference>
<dbReference type="AlphaFoldDB" id="A0A838XRE5"/>
<dbReference type="NCBIfam" id="TIGR00466">
    <property type="entry name" value="kdsB"/>
    <property type="match status" value="1"/>
</dbReference>
<dbReference type="EMBL" id="JACEON010000015">
    <property type="protein sequence ID" value="MBA4613025.1"/>
    <property type="molecule type" value="Genomic_DNA"/>
</dbReference>
<reference evidence="4 5" key="1">
    <citation type="submission" date="2020-07" db="EMBL/GenBank/DDBJ databases">
        <authorList>
            <person name="Li M."/>
        </authorList>
    </citation>
    <scope>NUCLEOTIDE SEQUENCE [LARGE SCALE GENOMIC DNA]</scope>
    <source>
        <strain evidence="4 5">DSM 23284</strain>
    </source>
</reference>
<dbReference type="Gene3D" id="3.90.550.10">
    <property type="entry name" value="Spore Coat Polysaccharide Biosynthesis Protein SpsA, Chain A"/>
    <property type="match status" value="1"/>
</dbReference>
<evidence type="ECO:0000313" key="5">
    <source>
        <dbReference type="Proteomes" id="UP000559404"/>
    </source>
</evidence>